<dbReference type="InterPro" id="IPR036388">
    <property type="entry name" value="WH-like_DNA-bd_sf"/>
</dbReference>
<accession>A0A7Y4KMW1</accession>
<comment type="caution">
    <text evidence="6">The sequence shown here is derived from an EMBL/GenBank/DDBJ whole genome shotgun (WGS) entry which is preliminary data.</text>
</comment>
<evidence type="ECO:0000256" key="3">
    <source>
        <dbReference type="ARBA" id="ARBA00023125"/>
    </source>
</evidence>
<dbReference type="Pfam" id="PF00126">
    <property type="entry name" value="HTH_1"/>
    <property type="match status" value="1"/>
</dbReference>
<dbReference type="SUPFAM" id="SSF46785">
    <property type="entry name" value="Winged helix' DNA-binding domain"/>
    <property type="match status" value="1"/>
</dbReference>
<dbReference type="GO" id="GO:0003677">
    <property type="term" value="F:DNA binding"/>
    <property type="evidence" value="ECO:0007669"/>
    <property type="project" value="UniProtKB-KW"/>
</dbReference>
<dbReference type="PANTHER" id="PTHR30346:SF28">
    <property type="entry name" value="HTH-TYPE TRANSCRIPTIONAL REGULATOR CYNR"/>
    <property type="match status" value="1"/>
</dbReference>
<keyword evidence="7" id="KW-1185">Reference proteome</keyword>
<keyword evidence="4" id="KW-0804">Transcription</keyword>
<dbReference type="InterPro" id="IPR005119">
    <property type="entry name" value="LysR_subst-bd"/>
</dbReference>
<comment type="similarity">
    <text evidence="1">Belongs to the LysR transcriptional regulatory family.</text>
</comment>
<evidence type="ECO:0000313" key="7">
    <source>
        <dbReference type="Proteomes" id="UP000563426"/>
    </source>
</evidence>
<dbReference type="Gene3D" id="1.10.10.10">
    <property type="entry name" value="Winged helix-like DNA-binding domain superfamily/Winged helix DNA-binding domain"/>
    <property type="match status" value="1"/>
</dbReference>
<dbReference type="GO" id="GO:0003700">
    <property type="term" value="F:DNA-binding transcription factor activity"/>
    <property type="evidence" value="ECO:0007669"/>
    <property type="project" value="InterPro"/>
</dbReference>
<evidence type="ECO:0000256" key="1">
    <source>
        <dbReference type="ARBA" id="ARBA00009437"/>
    </source>
</evidence>
<dbReference type="InterPro" id="IPR000847">
    <property type="entry name" value="LysR_HTH_N"/>
</dbReference>
<dbReference type="PANTHER" id="PTHR30346">
    <property type="entry name" value="TRANSCRIPTIONAL DUAL REGULATOR HCAR-RELATED"/>
    <property type="match status" value="1"/>
</dbReference>
<feature type="domain" description="HTH lysR-type" evidence="5">
    <location>
        <begin position="1"/>
        <end position="61"/>
    </location>
</feature>
<evidence type="ECO:0000256" key="2">
    <source>
        <dbReference type="ARBA" id="ARBA00023015"/>
    </source>
</evidence>
<proteinExistence type="inferred from homology"/>
<dbReference type="CDD" id="cd05466">
    <property type="entry name" value="PBP2_LTTR_substrate"/>
    <property type="match status" value="1"/>
</dbReference>
<dbReference type="PROSITE" id="PS50931">
    <property type="entry name" value="HTH_LYSR"/>
    <property type="match status" value="1"/>
</dbReference>
<evidence type="ECO:0000313" key="6">
    <source>
        <dbReference type="EMBL" id="NOK35894.1"/>
    </source>
</evidence>
<organism evidence="6 7">
    <name type="scientific">Corallococcus exercitus</name>
    <dbReference type="NCBI Taxonomy" id="2316736"/>
    <lineage>
        <taxon>Bacteria</taxon>
        <taxon>Pseudomonadati</taxon>
        <taxon>Myxococcota</taxon>
        <taxon>Myxococcia</taxon>
        <taxon>Myxococcales</taxon>
        <taxon>Cystobacterineae</taxon>
        <taxon>Myxococcaceae</taxon>
        <taxon>Corallococcus</taxon>
    </lineage>
</organism>
<dbReference type="PRINTS" id="PR00039">
    <property type="entry name" value="HTHLYSR"/>
</dbReference>
<reference evidence="6 7" key="1">
    <citation type="submission" date="2020-05" db="EMBL/GenBank/DDBJ databases">
        <authorList>
            <person name="Whitworth D."/>
        </authorList>
    </citation>
    <scope>NUCLEOTIDE SEQUENCE [LARGE SCALE GENOMIC DNA]</scope>
    <source>
        <strain evidence="6 7">AB043B</strain>
    </source>
</reference>
<gene>
    <name evidence="6" type="ORF">HMI49_22085</name>
</gene>
<dbReference type="RefSeq" id="WP_171436469.1">
    <property type="nucleotide sequence ID" value="NZ_JABFJV010000134.1"/>
</dbReference>
<dbReference type="Pfam" id="PF03466">
    <property type="entry name" value="LysR_substrate"/>
    <property type="match status" value="1"/>
</dbReference>
<evidence type="ECO:0000259" key="5">
    <source>
        <dbReference type="PROSITE" id="PS50931"/>
    </source>
</evidence>
<dbReference type="EMBL" id="JABFJV010000134">
    <property type="protein sequence ID" value="NOK35894.1"/>
    <property type="molecule type" value="Genomic_DNA"/>
</dbReference>
<sequence>MDFPDLPFLRTFVTVYESRGVTEAAARLHRTQPTVSYQLRRLEETLGAPLFERRSARLVPTPLADRLFRFLGGFARDVQAVLQGDAEDRPLEIAAVSGFGRYVLFPLLRESESLHRALTLRYPSAEEVFRQVLEGQVDVGFSFRSTVHPRLTLTPVHEEQLVLVAGRTWARRLRVQEHFQDVPLVTYDEGDYVVGRWLGHHFGRRHPHWYSTAHFEELEEVLEWVARGRGVAVVPGFCIPKGRGLSVVSWGKPALTNTVHAVQRTQAPVRPAVAELLARLRDGRELPAEVRRGRSPRSPAP</sequence>
<dbReference type="GO" id="GO:0032993">
    <property type="term" value="C:protein-DNA complex"/>
    <property type="evidence" value="ECO:0007669"/>
    <property type="project" value="TreeGrafter"/>
</dbReference>
<dbReference type="SUPFAM" id="SSF53850">
    <property type="entry name" value="Periplasmic binding protein-like II"/>
    <property type="match status" value="1"/>
</dbReference>
<keyword evidence="3" id="KW-0238">DNA-binding</keyword>
<protein>
    <submittedName>
        <fullName evidence="6">LysR family transcriptional regulator</fullName>
    </submittedName>
</protein>
<dbReference type="InterPro" id="IPR036390">
    <property type="entry name" value="WH_DNA-bd_sf"/>
</dbReference>
<keyword evidence="2" id="KW-0805">Transcription regulation</keyword>
<dbReference type="Proteomes" id="UP000563426">
    <property type="component" value="Unassembled WGS sequence"/>
</dbReference>
<name>A0A7Y4KMW1_9BACT</name>
<dbReference type="Gene3D" id="3.40.190.290">
    <property type="match status" value="1"/>
</dbReference>
<dbReference type="AlphaFoldDB" id="A0A7Y4KMW1"/>
<evidence type="ECO:0000256" key="4">
    <source>
        <dbReference type="ARBA" id="ARBA00023163"/>
    </source>
</evidence>